<feature type="compositionally biased region" description="Basic and acidic residues" evidence="8">
    <location>
        <begin position="325"/>
        <end position="335"/>
    </location>
</feature>
<dbReference type="EC" id="2.7.1.91" evidence="7"/>
<feature type="domain" description="DAGKc" evidence="9">
    <location>
        <begin position="107"/>
        <end position="249"/>
    </location>
</feature>
<dbReference type="Proteomes" id="UP001162541">
    <property type="component" value="Chromosome 1"/>
</dbReference>
<dbReference type="SUPFAM" id="SSF111331">
    <property type="entry name" value="NAD kinase/diacylglycerol kinase-like"/>
    <property type="match status" value="1"/>
</dbReference>
<dbReference type="PANTHER" id="PTHR12358:SF31">
    <property type="entry name" value="ACYLGLYCEROL KINASE, MITOCHONDRIAL"/>
    <property type="match status" value="1"/>
</dbReference>
<dbReference type="EMBL" id="AP019866">
    <property type="protein sequence ID" value="BBN00505.1"/>
    <property type="molecule type" value="Genomic_DNA"/>
</dbReference>
<keyword evidence="12" id="KW-1185">Reference proteome</keyword>
<dbReference type="InterPro" id="IPR017438">
    <property type="entry name" value="ATP-NAD_kinase_N"/>
</dbReference>
<dbReference type="Proteomes" id="UP000077202">
    <property type="component" value="Unassembled WGS sequence"/>
</dbReference>
<gene>
    <name evidence="11" type="ORF">AXG93_2886s1250</name>
    <name evidence="10" type="ORF">Mp_1g29690</name>
</gene>
<keyword evidence="2" id="KW-0808">Transferase</keyword>
<evidence type="ECO:0000256" key="3">
    <source>
        <dbReference type="ARBA" id="ARBA00022741"/>
    </source>
</evidence>
<organism evidence="11 12">
    <name type="scientific">Marchantia polymorpha subsp. ruderalis</name>
    <dbReference type="NCBI Taxonomy" id="1480154"/>
    <lineage>
        <taxon>Eukaryota</taxon>
        <taxon>Viridiplantae</taxon>
        <taxon>Streptophyta</taxon>
        <taxon>Embryophyta</taxon>
        <taxon>Marchantiophyta</taxon>
        <taxon>Marchantiopsida</taxon>
        <taxon>Marchantiidae</taxon>
        <taxon>Marchantiales</taxon>
        <taxon>Marchantiaceae</taxon>
        <taxon>Marchantia</taxon>
    </lineage>
</organism>
<reference evidence="10" key="2">
    <citation type="journal article" date="2019" name="Curr. Biol.">
        <title>Chromatin organization in early land plants reveals an ancestral association between H3K27me3, transposons, and constitutive heterochromatin.</title>
        <authorList>
            <person name="Montgomery S.A."/>
            <person name="Tanizawa Y."/>
            <person name="Galik B."/>
            <person name="Wang N."/>
            <person name="Ito T."/>
            <person name="Mochizuki T."/>
            <person name="Akimcheva S."/>
            <person name="Bowman J."/>
            <person name="Cognat V."/>
            <person name="Drouard L."/>
            <person name="Ekker H."/>
            <person name="Houng S."/>
            <person name="Kohchi T."/>
            <person name="Lin S."/>
            <person name="Liu L.D."/>
            <person name="Nakamura Y."/>
            <person name="Valeeva L.R."/>
            <person name="Shakirov E.V."/>
            <person name="Shippen D.E."/>
            <person name="Wei W."/>
            <person name="Yagura M."/>
            <person name="Yamaoka S."/>
            <person name="Yamato K.T."/>
            <person name="Liu C."/>
            <person name="Berger F."/>
        </authorList>
    </citation>
    <scope>NUCLEOTIDE SEQUENCE [LARGE SCALE GENOMIC DNA]</scope>
    <source>
        <strain evidence="10">Tak-1</strain>
    </source>
</reference>
<evidence type="ECO:0000256" key="7">
    <source>
        <dbReference type="ARBA" id="ARBA00044037"/>
    </source>
</evidence>
<dbReference type="InterPro" id="IPR045540">
    <property type="entry name" value="YegS/DAGK_C"/>
</dbReference>
<dbReference type="EMBL" id="LVLJ01000405">
    <property type="protein sequence ID" value="OAE34462.1"/>
    <property type="molecule type" value="Genomic_DNA"/>
</dbReference>
<dbReference type="Pfam" id="PF00781">
    <property type="entry name" value="DAGK_cat"/>
    <property type="match status" value="1"/>
</dbReference>
<dbReference type="PROSITE" id="PS50146">
    <property type="entry name" value="DAGK"/>
    <property type="match status" value="1"/>
</dbReference>
<evidence type="ECO:0000256" key="1">
    <source>
        <dbReference type="ARBA" id="ARBA00004148"/>
    </source>
</evidence>
<comment type="subcellular location">
    <subcellularLocation>
        <location evidence="1">Vacuole membrane</location>
        <topology evidence="1">Peripheral membrane protein</topology>
    </subcellularLocation>
</comment>
<dbReference type="Gene3D" id="2.60.200.40">
    <property type="match status" value="1"/>
</dbReference>
<dbReference type="Pfam" id="PF19279">
    <property type="entry name" value="YegS_C"/>
    <property type="match status" value="1"/>
</dbReference>
<proteinExistence type="predicted"/>
<feature type="region of interest" description="Disordered" evidence="8">
    <location>
        <begin position="309"/>
        <end position="338"/>
    </location>
</feature>
<evidence type="ECO:0000256" key="6">
    <source>
        <dbReference type="ARBA" id="ARBA00023136"/>
    </source>
</evidence>
<dbReference type="GO" id="GO:0005524">
    <property type="term" value="F:ATP binding"/>
    <property type="evidence" value="ECO:0007669"/>
    <property type="project" value="UniProtKB-KW"/>
</dbReference>
<evidence type="ECO:0000256" key="4">
    <source>
        <dbReference type="ARBA" id="ARBA00022777"/>
    </source>
</evidence>
<keyword evidence="5" id="KW-0067">ATP-binding</keyword>
<evidence type="ECO:0000313" key="11">
    <source>
        <dbReference type="EMBL" id="OAE34462.1"/>
    </source>
</evidence>
<dbReference type="FunFam" id="3.40.50.10330:FF:000005">
    <property type="entry name" value="Sphingosine kinase 2"/>
    <property type="match status" value="1"/>
</dbReference>
<accession>A0A176WQ78</accession>
<evidence type="ECO:0000256" key="5">
    <source>
        <dbReference type="ARBA" id="ARBA00022840"/>
    </source>
</evidence>
<dbReference type="InterPro" id="IPR050187">
    <property type="entry name" value="Lipid_Phosphate_FormReg"/>
</dbReference>
<evidence type="ECO:0000313" key="13">
    <source>
        <dbReference type="Proteomes" id="UP001162541"/>
    </source>
</evidence>
<dbReference type="AlphaFoldDB" id="A0A176WQ78"/>
<reference evidence="13" key="3">
    <citation type="journal article" date="2020" name="Curr. Biol.">
        <title>Chromatin organization in early land plants reveals an ancestral association between H3K27me3, transposons, and constitutive heterochromatin.</title>
        <authorList>
            <person name="Montgomery S.A."/>
            <person name="Tanizawa Y."/>
            <person name="Galik B."/>
            <person name="Wang N."/>
            <person name="Ito T."/>
            <person name="Mochizuki T."/>
            <person name="Akimcheva S."/>
            <person name="Bowman J.L."/>
            <person name="Cognat V."/>
            <person name="Marechal-Drouard L."/>
            <person name="Ekker H."/>
            <person name="Hong S.F."/>
            <person name="Kohchi T."/>
            <person name="Lin S.S."/>
            <person name="Liu L.D."/>
            <person name="Nakamura Y."/>
            <person name="Valeeva L.R."/>
            <person name="Shakirov E.V."/>
            <person name="Shippen D.E."/>
            <person name="Wei W.L."/>
            <person name="Yagura M."/>
            <person name="Yamaoka S."/>
            <person name="Yamato K.T."/>
            <person name="Liu C."/>
            <person name="Berger F."/>
        </authorList>
    </citation>
    <scope>NUCLEOTIDE SEQUENCE [LARGE SCALE GENOMIC DNA]</scope>
    <source>
        <strain evidence="13">Tak-1</strain>
    </source>
</reference>
<dbReference type="PANTHER" id="PTHR12358">
    <property type="entry name" value="SPHINGOSINE KINASE"/>
    <property type="match status" value="1"/>
</dbReference>
<dbReference type="InterPro" id="IPR001206">
    <property type="entry name" value="Diacylglycerol_kinase_cat_dom"/>
</dbReference>
<dbReference type="EMBL" id="AP019866">
    <property type="protein sequence ID" value="BBN00504.1"/>
    <property type="molecule type" value="Genomic_DNA"/>
</dbReference>
<dbReference type="GO" id="GO:0005774">
    <property type="term" value="C:vacuolar membrane"/>
    <property type="evidence" value="ECO:0007669"/>
    <property type="project" value="UniProtKB-SubCell"/>
</dbReference>
<protein>
    <recommendedName>
        <fullName evidence="7">sphingosine kinase</fullName>
        <ecNumber evidence="7">2.7.1.91</ecNumber>
    </recommendedName>
</protein>
<dbReference type="SMART" id="SM00046">
    <property type="entry name" value="DAGKc"/>
    <property type="match status" value="1"/>
</dbReference>
<evidence type="ECO:0000256" key="2">
    <source>
        <dbReference type="ARBA" id="ARBA00022679"/>
    </source>
</evidence>
<evidence type="ECO:0000259" key="9">
    <source>
        <dbReference type="PROSITE" id="PS50146"/>
    </source>
</evidence>
<sequence length="489" mass="54151">METLREDLQLEKHRVTATFSLSGLLQWETEHYSFHKDSKGALDIKNDVIGFSRGGSSITLHTFNQKSVQCWGSAQKRVERDVTLEFRSNEACKDWYNAMQRVYDNSGRPRRLLVLVNPFGGKNLGKKVFAEVVEPLFKKAGIEITMKETEHHSHAKELAKSVELSKYDGIVCVSGDGVLTEVVNGLLERADWEQAIQMPLGIIPAGTGNGMAKSLLESGNEYFNQANAAFAIIRGCKQTLDVATVVQGQVKYHSILMLSWGFVADVDFESEKFRSLGDLRIDLWAVVRVLWLREYTGSLAYIPASGAEKAGEPLTGQEATSLLERSGESDTDRTWRKGGYYGPTASPLHSSEWRSIEGTFIYIWAQNVPYAAEEVMPAPKAKFNDGYLDLIVIRNCPRWKLVGILLGMKNGQHIKSKYVQYIKVKAFRLAPGGIVGGRIQGGYIDLDGEVLARGQGAYGDGSNDPMLYGPTIDITVEKGLATIFVPPLS</sequence>
<keyword evidence="6" id="KW-0472">Membrane</keyword>
<dbReference type="GO" id="GO:0008481">
    <property type="term" value="F:sphingosine kinase activity"/>
    <property type="evidence" value="ECO:0007669"/>
    <property type="project" value="UniProtKB-EC"/>
</dbReference>
<keyword evidence="4" id="KW-0418">Kinase</keyword>
<dbReference type="InterPro" id="IPR016064">
    <property type="entry name" value="NAD/diacylglycerol_kinase_sf"/>
</dbReference>
<dbReference type="GO" id="GO:0046512">
    <property type="term" value="P:sphingosine biosynthetic process"/>
    <property type="evidence" value="ECO:0007669"/>
    <property type="project" value="TreeGrafter"/>
</dbReference>
<evidence type="ECO:0000313" key="12">
    <source>
        <dbReference type="Proteomes" id="UP000077202"/>
    </source>
</evidence>
<evidence type="ECO:0000313" key="10">
    <source>
        <dbReference type="EMBL" id="BBN00504.1"/>
    </source>
</evidence>
<dbReference type="Gene3D" id="3.40.50.10330">
    <property type="entry name" value="Probable inorganic polyphosphate/atp-NAD kinase, domain 1"/>
    <property type="match status" value="1"/>
</dbReference>
<keyword evidence="3" id="KW-0547">Nucleotide-binding</keyword>
<evidence type="ECO:0000256" key="8">
    <source>
        <dbReference type="SAM" id="MobiDB-lite"/>
    </source>
</evidence>
<reference evidence="11 12" key="1">
    <citation type="submission" date="2016-03" db="EMBL/GenBank/DDBJ databases">
        <title>Mechanisms controlling the formation of the plant cell surface in tip-growing cells are functionally conserved among land plants.</title>
        <authorList>
            <person name="Honkanen S."/>
            <person name="Jones V.A."/>
            <person name="Morieri G."/>
            <person name="Champion C."/>
            <person name="Hetherington A.J."/>
            <person name="Kelly S."/>
            <person name="Saint-Marcoux D."/>
            <person name="Proust H."/>
            <person name="Prescott H."/>
            <person name="Dolan L."/>
        </authorList>
    </citation>
    <scope>NUCLEOTIDE SEQUENCE [LARGE SCALE GENOMIC DNA]</scope>
    <source>
        <strain evidence="12">cv. Tak-1 and cv. Tak-2</strain>
        <tissue evidence="11">Whole gametophyte</tissue>
    </source>
</reference>
<name>A0A176WQ78_MARPO</name>